<evidence type="ECO:0000313" key="2">
    <source>
        <dbReference type="Proteomes" id="UP000606008"/>
    </source>
</evidence>
<evidence type="ECO:0000313" key="1">
    <source>
        <dbReference type="EMBL" id="NID13676.1"/>
    </source>
</evidence>
<name>A0ABX0QMF3_9BACT</name>
<protein>
    <submittedName>
        <fullName evidence="1">Nucleotidyltransferase</fullName>
    </submittedName>
</protein>
<gene>
    <name evidence="1" type="ORF">F7231_26140</name>
</gene>
<dbReference type="EMBL" id="WAEL01000013">
    <property type="protein sequence ID" value="NID13676.1"/>
    <property type="molecule type" value="Genomic_DNA"/>
</dbReference>
<comment type="caution">
    <text evidence="1">The sequence shown here is derived from an EMBL/GenBank/DDBJ whole genome shotgun (WGS) entry which is preliminary data.</text>
</comment>
<accession>A0ABX0QMF3</accession>
<proteinExistence type="predicted"/>
<organism evidence="1 2">
    <name type="scientific">Fibrivirga algicola</name>
    <dbReference type="NCBI Taxonomy" id="2950420"/>
    <lineage>
        <taxon>Bacteria</taxon>
        <taxon>Pseudomonadati</taxon>
        <taxon>Bacteroidota</taxon>
        <taxon>Cytophagia</taxon>
        <taxon>Cytophagales</taxon>
        <taxon>Spirosomataceae</taxon>
        <taxon>Fibrivirga</taxon>
    </lineage>
</organism>
<keyword evidence="2" id="KW-1185">Reference proteome</keyword>
<sequence>MSDNSATSLRVIKEGLQGTFWSTPDIIVNTPAVCIPFGTYRSEDMEITPCCFNGLIRNFRSYHIANGAGGWMVSSPDAHNKYVREQDIRLNYKLKPLIRLIKAWKYYKSVPIRSFYLELYVTRFAEKESSIVYAMDIDSVLSRLLKEGLPDIIDPMGISGLIEPCDTIAKWSDAYSKLSTAVSRSNKAREAEGKGNIDNAFYYWDLLFDGKFPYR</sequence>
<reference evidence="1" key="1">
    <citation type="submission" date="2024-05" db="EMBL/GenBank/DDBJ databases">
        <authorList>
            <person name="Jung D.-H."/>
        </authorList>
    </citation>
    <scope>NUCLEOTIDE SEQUENCE</scope>
    <source>
        <strain evidence="1">JA-25</strain>
    </source>
</reference>
<dbReference type="Proteomes" id="UP000606008">
    <property type="component" value="Unassembled WGS sequence"/>
</dbReference>